<dbReference type="STRING" id="3750.A0A498KIK6"/>
<reference evidence="2 3" key="1">
    <citation type="submission" date="2018-10" db="EMBL/GenBank/DDBJ databases">
        <title>A high-quality apple genome assembly.</title>
        <authorList>
            <person name="Hu J."/>
        </authorList>
    </citation>
    <scope>NUCLEOTIDE SEQUENCE [LARGE SCALE GENOMIC DNA]</scope>
    <source>
        <strain evidence="3">cv. HFTH1</strain>
        <tissue evidence="2">Young leaf</tissue>
    </source>
</reference>
<accession>A0A498KIK6</accession>
<dbReference type="InterPro" id="IPR055290">
    <property type="entry name" value="At3g26010-like"/>
</dbReference>
<dbReference type="EMBL" id="RDQH01000328">
    <property type="protein sequence ID" value="RXI05575.1"/>
    <property type="molecule type" value="Genomic_DNA"/>
</dbReference>
<proteinExistence type="predicted"/>
<sequence length="370" mass="42196">MNGEEFLNRVSPSSRPLAQLFKRLVSIHSLKQEPIVVGAYNDLVLCCASKHRQRDYYICNPHTVQWVHLPPPPQVYNYVTCDLPYYNYRKDDQEGDIIQLNAEYKYRVVRLIDPRVNDDDDDEVVSCEIDAQIFFSETGEWREFVLSSPSAFAVGDLCRESTGVACNRVLYWLGGGGEYLIGLDPFMVDDSDNTSLSTRAGRTHYKCFFSECGEWDSGLMDCLVTLDGRPWMCEYYSPTRTLSIWEVNEATESDQTGIIHGEAGSLCARHYKSVYLGDEEMAVIREGVDYIRGVVFDPNNEDVLYLLIDSTSEGIKKDVIRCNIRTREMSTVAKSQAISCLHLYPFVLPWWPTPVRQLPQCGQPRPNLST</sequence>
<dbReference type="AlphaFoldDB" id="A0A498KIK6"/>
<dbReference type="Proteomes" id="UP000290289">
    <property type="component" value="Chromosome 2"/>
</dbReference>
<name>A0A498KIK6_MALDO</name>
<organism evidence="2 3">
    <name type="scientific">Malus domestica</name>
    <name type="common">Apple</name>
    <name type="synonym">Pyrus malus</name>
    <dbReference type="NCBI Taxonomy" id="3750"/>
    <lineage>
        <taxon>Eukaryota</taxon>
        <taxon>Viridiplantae</taxon>
        <taxon>Streptophyta</taxon>
        <taxon>Embryophyta</taxon>
        <taxon>Tracheophyta</taxon>
        <taxon>Spermatophyta</taxon>
        <taxon>Magnoliopsida</taxon>
        <taxon>eudicotyledons</taxon>
        <taxon>Gunneridae</taxon>
        <taxon>Pentapetalae</taxon>
        <taxon>rosids</taxon>
        <taxon>fabids</taxon>
        <taxon>Rosales</taxon>
        <taxon>Rosaceae</taxon>
        <taxon>Amygdaloideae</taxon>
        <taxon>Maleae</taxon>
        <taxon>Malus</taxon>
    </lineage>
</organism>
<gene>
    <name evidence="2" type="ORF">DVH24_017617</name>
</gene>
<dbReference type="PANTHER" id="PTHR35546:SF130">
    <property type="entry name" value="EXPRESSED PROTEIN"/>
    <property type="match status" value="1"/>
</dbReference>
<evidence type="ECO:0000313" key="3">
    <source>
        <dbReference type="Proteomes" id="UP000290289"/>
    </source>
</evidence>
<protein>
    <recommendedName>
        <fullName evidence="1">F-box protein At3g26010-like beta-propeller domain-containing protein</fullName>
    </recommendedName>
</protein>
<dbReference type="Pfam" id="PF24750">
    <property type="entry name" value="b-prop_At3g26010-like"/>
    <property type="match status" value="1"/>
</dbReference>
<feature type="domain" description="F-box protein At3g26010-like beta-propeller" evidence="1">
    <location>
        <begin position="33"/>
        <end position="173"/>
    </location>
</feature>
<dbReference type="InterPro" id="IPR056592">
    <property type="entry name" value="Beta-prop_At3g26010-like"/>
</dbReference>
<evidence type="ECO:0000259" key="1">
    <source>
        <dbReference type="Pfam" id="PF24750"/>
    </source>
</evidence>
<keyword evidence="3" id="KW-1185">Reference proteome</keyword>
<comment type="caution">
    <text evidence="2">The sequence shown here is derived from an EMBL/GenBank/DDBJ whole genome shotgun (WGS) entry which is preliminary data.</text>
</comment>
<evidence type="ECO:0000313" key="2">
    <source>
        <dbReference type="EMBL" id="RXI05575.1"/>
    </source>
</evidence>
<dbReference type="PANTHER" id="PTHR35546">
    <property type="entry name" value="F-BOX PROTEIN INTERACTION DOMAIN PROTEIN-RELATED"/>
    <property type="match status" value="1"/>
</dbReference>